<organism evidence="7 8">
    <name type="scientific">Cynara cardunculus var. scolymus</name>
    <name type="common">Globe artichoke</name>
    <name type="synonym">Cynara scolymus</name>
    <dbReference type="NCBI Taxonomy" id="59895"/>
    <lineage>
        <taxon>Eukaryota</taxon>
        <taxon>Viridiplantae</taxon>
        <taxon>Streptophyta</taxon>
        <taxon>Embryophyta</taxon>
        <taxon>Tracheophyta</taxon>
        <taxon>Spermatophyta</taxon>
        <taxon>Magnoliopsida</taxon>
        <taxon>eudicotyledons</taxon>
        <taxon>Gunneridae</taxon>
        <taxon>Pentapetalae</taxon>
        <taxon>asterids</taxon>
        <taxon>campanulids</taxon>
        <taxon>Asterales</taxon>
        <taxon>Asteraceae</taxon>
        <taxon>Carduoideae</taxon>
        <taxon>Cardueae</taxon>
        <taxon>Carduinae</taxon>
        <taxon>Cynara</taxon>
    </lineage>
</organism>
<dbReference type="GO" id="GO:0016020">
    <property type="term" value="C:membrane"/>
    <property type="evidence" value="ECO:0007669"/>
    <property type="project" value="UniProtKB-SubCell"/>
</dbReference>
<comment type="subcellular location">
    <subcellularLocation>
        <location evidence="1 6">Membrane</location>
        <topology evidence="1 6">Multi-pass membrane protein</topology>
    </subcellularLocation>
</comment>
<gene>
    <name evidence="7" type="ORF">Ccrd_000306</name>
</gene>
<proteinExistence type="inferred from homology"/>
<dbReference type="GO" id="GO:0032468">
    <property type="term" value="P:Golgi calcium ion homeostasis"/>
    <property type="evidence" value="ECO:0007669"/>
    <property type="project" value="TreeGrafter"/>
</dbReference>
<reference evidence="7 8" key="1">
    <citation type="journal article" date="2016" name="Sci. Rep.">
        <title>The genome sequence of the outbreeding globe artichoke constructed de novo incorporating a phase-aware low-pass sequencing strategy of F1 progeny.</title>
        <authorList>
            <person name="Scaglione D."/>
            <person name="Reyes-Chin-Wo S."/>
            <person name="Acquadro A."/>
            <person name="Froenicke L."/>
            <person name="Portis E."/>
            <person name="Beitel C."/>
            <person name="Tirone M."/>
            <person name="Mauro R."/>
            <person name="Lo Monaco A."/>
            <person name="Mauromicale G."/>
            <person name="Faccioli P."/>
            <person name="Cattivelli L."/>
            <person name="Rieseberg L."/>
            <person name="Michelmore R."/>
            <person name="Lanteri S."/>
        </authorList>
    </citation>
    <scope>NUCLEOTIDE SEQUENCE [LARGE SCALE GENOMIC DNA]</scope>
    <source>
        <strain evidence="7">2C</strain>
    </source>
</reference>
<dbReference type="Gramene" id="KVH97576">
    <property type="protein sequence ID" value="KVH97576"/>
    <property type="gene ID" value="Ccrd_000306"/>
</dbReference>
<dbReference type="EMBL" id="LEKV01003824">
    <property type="protein sequence ID" value="KVH97576.1"/>
    <property type="molecule type" value="Genomic_DNA"/>
</dbReference>
<dbReference type="GO" id="GO:0032472">
    <property type="term" value="P:Golgi calcium ion transport"/>
    <property type="evidence" value="ECO:0007669"/>
    <property type="project" value="TreeGrafter"/>
</dbReference>
<name>A0A103XVH9_CYNCS</name>
<evidence type="ECO:0000256" key="3">
    <source>
        <dbReference type="ARBA" id="ARBA00022692"/>
    </source>
</evidence>
<feature type="non-terminal residue" evidence="7">
    <location>
        <position position="1"/>
    </location>
</feature>
<dbReference type="PANTHER" id="PTHR12608">
    <property type="entry name" value="TRANSMEMBRANE PROTEIN HTP-1 RELATED"/>
    <property type="match status" value="1"/>
</dbReference>
<evidence type="ECO:0000256" key="1">
    <source>
        <dbReference type="ARBA" id="ARBA00004141"/>
    </source>
</evidence>
<dbReference type="PANTHER" id="PTHR12608:SF1">
    <property type="entry name" value="TRANSMEMBRANE PROTEIN 165"/>
    <property type="match status" value="1"/>
</dbReference>
<evidence type="ECO:0000256" key="4">
    <source>
        <dbReference type="ARBA" id="ARBA00022989"/>
    </source>
</evidence>
<evidence type="ECO:0000256" key="6">
    <source>
        <dbReference type="RuleBase" id="RU365102"/>
    </source>
</evidence>
<sequence>MKKKNRPLLTQFFSPIFLKTFYITVLGEWDDKSQVNINSEVFIICNEYDFECLDAHQMLIFGLAAAENPLGVVLGGISASIVSDCCLFGGKSLATHKSERFVALSGGVLFIVFGIQSFFSTIES</sequence>
<dbReference type="Pfam" id="PF01169">
    <property type="entry name" value="GDT1"/>
    <property type="match status" value="1"/>
</dbReference>
<keyword evidence="5 6" id="KW-0472">Membrane</keyword>
<protein>
    <recommendedName>
        <fullName evidence="6">GDT1 family protein</fullName>
    </recommendedName>
</protein>
<dbReference type="AlphaFoldDB" id="A0A103XVH9"/>
<accession>A0A103XVH9</accession>
<keyword evidence="8" id="KW-1185">Reference proteome</keyword>
<feature type="transmembrane region" description="Helical" evidence="6">
    <location>
        <begin position="101"/>
        <end position="119"/>
    </location>
</feature>
<keyword evidence="3 6" id="KW-0812">Transmembrane</keyword>
<comment type="caution">
    <text evidence="6">Lacks conserved residue(s) required for the propagation of feature annotation.</text>
</comment>
<evidence type="ECO:0000256" key="5">
    <source>
        <dbReference type="ARBA" id="ARBA00023136"/>
    </source>
</evidence>
<keyword evidence="4 6" id="KW-1133">Transmembrane helix</keyword>
<dbReference type="GO" id="GO:0005384">
    <property type="term" value="F:manganese ion transmembrane transporter activity"/>
    <property type="evidence" value="ECO:0007669"/>
    <property type="project" value="TreeGrafter"/>
</dbReference>
<evidence type="ECO:0000256" key="2">
    <source>
        <dbReference type="ARBA" id="ARBA00009190"/>
    </source>
</evidence>
<dbReference type="InterPro" id="IPR001727">
    <property type="entry name" value="GDT1-like"/>
</dbReference>
<evidence type="ECO:0000313" key="7">
    <source>
        <dbReference type="EMBL" id="KVH97576.1"/>
    </source>
</evidence>
<dbReference type="Proteomes" id="UP000243975">
    <property type="component" value="Unassembled WGS sequence"/>
</dbReference>
<evidence type="ECO:0000313" key="8">
    <source>
        <dbReference type="Proteomes" id="UP000243975"/>
    </source>
</evidence>
<comment type="caution">
    <text evidence="7">The sequence shown here is derived from an EMBL/GenBank/DDBJ whole genome shotgun (WGS) entry which is preliminary data.</text>
</comment>
<dbReference type="GO" id="GO:0015085">
    <property type="term" value="F:calcium ion transmembrane transporter activity"/>
    <property type="evidence" value="ECO:0007669"/>
    <property type="project" value="TreeGrafter"/>
</dbReference>
<comment type="similarity">
    <text evidence="2 6">Belongs to the GDT1 family.</text>
</comment>
<dbReference type="OMA" id="FIICNEY"/>
<dbReference type="GO" id="GO:0005794">
    <property type="term" value="C:Golgi apparatus"/>
    <property type="evidence" value="ECO:0007669"/>
    <property type="project" value="TreeGrafter"/>
</dbReference>